<dbReference type="InterPro" id="IPR005224">
    <property type="entry name" value="SfsA"/>
</dbReference>
<feature type="domain" description="SfsA N-terminal OB" evidence="3">
    <location>
        <begin position="13"/>
        <end position="79"/>
    </location>
</feature>
<dbReference type="Pfam" id="PF03749">
    <property type="entry name" value="SfsA"/>
    <property type="match status" value="1"/>
</dbReference>
<keyword evidence="5" id="KW-1185">Reference proteome</keyword>
<protein>
    <recommendedName>
        <fullName evidence="1">Sugar fermentation stimulation protein homolog</fullName>
    </recommendedName>
</protein>
<evidence type="ECO:0000259" key="3">
    <source>
        <dbReference type="Pfam" id="PF17746"/>
    </source>
</evidence>
<dbReference type="InterPro" id="IPR040452">
    <property type="entry name" value="SfsA_C"/>
</dbReference>
<dbReference type="EMBL" id="JACHEO010000007">
    <property type="protein sequence ID" value="MBB5347887.1"/>
    <property type="molecule type" value="Genomic_DNA"/>
</dbReference>
<dbReference type="Gene3D" id="3.40.1350.60">
    <property type="match status" value="1"/>
</dbReference>
<proteinExistence type="inferred from homology"/>
<gene>
    <name evidence="1" type="primary">sfsA</name>
    <name evidence="4" type="ORF">HNQ81_001616</name>
</gene>
<sequence length="232" mass="25277">MRFSTPLIAAVLLKRYQRFLVDVQLADGRMITAHCPNTGAMLSCSTPGSPVRLSHSPNPRRKYQFSLEMVQENGAWVGVNTARTNKIVVEAIEGGIVGELADPDRIATEVATSPGCRLDLAVIHGAATTFVEIKCCTYVDQESAMFPDAVTARGTKHLLELRDLVRRGNSGAVLFLVQRADAVRFKPAAGIDPLYARTLEKVHGEGVTILVYQAKISPEEIAVTRPLPFSFT</sequence>
<name>A0A840UNQ1_9BACT</name>
<evidence type="ECO:0000313" key="5">
    <source>
        <dbReference type="Proteomes" id="UP000539642"/>
    </source>
</evidence>
<dbReference type="AlphaFoldDB" id="A0A840UNQ1"/>
<accession>A0A840UNQ1</accession>
<dbReference type="HAMAP" id="MF_00095">
    <property type="entry name" value="SfsA"/>
    <property type="match status" value="1"/>
</dbReference>
<comment type="similarity">
    <text evidence="1">Belongs to the SfsA family.</text>
</comment>
<dbReference type="Proteomes" id="UP000539642">
    <property type="component" value="Unassembled WGS sequence"/>
</dbReference>
<dbReference type="PANTHER" id="PTHR30545">
    <property type="entry name" value="SUGAR FERMENTATION STIMULATION PROTEIN A"/>
    <property type="match status" value="1"/>
</dbReference>
<comment type="caution">
    <text evidence="4">The sequence shown here is derived from an EMBL/GenBank/DDBJ whole genome shotgun (WGS) entry which is preliminary data.</text>
</comment>
<organism evidence="4 5">
    <name type="scientific">Desulfoprunum benzoelyticum</name>
    <dbReference type="NCBI Taxonomy" id="1506996"/>
    <lineage>
        <taxon>Bacteria</taxon>
        <taxon>Pseudomonadati</taxon>
        <taxon>Thermodesulfobacteriota</taxon>
        <taxon>Desulfobulbia</taxon>
        <taxon>Desulfobulbales</taxon>
        <taxon>Desulfobulbaceae</taxon>
        <taxon>Desulfoprunum</taxon>
    </lineage>
</organism>
<dbReference type="NCBIfam" id="TIGR00230">
    <property type="entry name" value="sfsA"/>
    <property type="match status" value="1"/>
</dbReference>
<dbReference type="Pfam" id="PF17746">
    <property type="entry name" value="SfsA_N"/>
    <property type="match status" value="1"/>
</dbReference>
<reference evidence="4 5" key="1">
    <citation type="submission" date="2020-08" db="EMBL/GenBank/DDBJ databases">
        <title>Genomic Encyclopedia of Type Strains, Phase IV (KMG-IV): sequencing the most valuable type-strain genomes for metagenomic binning, comparative biology and taxonomic classification.</title>
        <authorList>
            <person name="Goeker M."/>
        </authorList>
    </citation>
    <scope>NUCLEOTIDE SEQUENCE [LARGE SCALE GENOMIC DNA]</scope>
    <source>
        <strain evidence="4 5">DSM 28570</strain>
    </source>
</reference>
<dbReference type="PANTHER" id="PTHR30545:SF2">
    <property type="entry name" value="SUGAR FERMENTATION STIMULATION PROTEIN A"/>
    <property type="match status" value="1"/>
</dbReference>
<dbReference type="CDD" id="cd22359">
    <property type="entry name" value="SfsA-like_bacterial"/>
    <property type="match status" value="1"/>
</dbReference>
<evidence type="ECO:0000313" key="4">
    <source>
        <dbReference type="EMBL" id="MBB5347887.1"/>
    </source>
</evidence>
<dbReference type="Gene3D" id="2.40.50.580">
    <property type="match status" value="1"/>
</dbReference>
<dbReference type="GO" id="GO:0003677">
    <property type="term" value="F:DNA binding"/>
    <property type="evidence" value="ECO:0007669"/>
    <property type="project" value="InterPro"/>
</dbReference>
<dbReference type="InterPro" id="IPR041465">
    <property type="entry name" value="SfsA_N"/>
</dbReference>
<dbReference type="RefSeq" id="WP_183350088.1">
    <property type="nucleotide sequence ID" value="NZ_JACHEO010000007.1"/>
</dbReference>
<evidence type="ECO:0000256" key="1">
    <source>
        <dbReference type="HAMAP-Rule" id="MF_00095"/>
    </source>
</evidence>
<feature type="domain" description="Sugar fermentation stimulation protein C-terminal" evidence="2">
    <location>
        <begin position="83"/>
        <end position="220"/>
    </location>
</feature>
<evidence type="ECO:0000259" key="2">
    <source>
        <dbReference type="Pfam" id="PF03749"/>
    </source>
</evidence>